<dbReference type="PROSITE" id="PS50222">
    <property type="entry name" value="EF_HAND_2"/>
    <property type="match status" value="1"/>
</dbReference>
<dbReference type="Pfam" id="PF13499">
    <property type="entry name" value="EF-hand_7"/>
    <property type="match status" value="1"/>
</dbReference>
<proteinExistence type="predicted"/>
<name>W2LVM2_PHYNI</name>
<feature type="region of interest" description="Disordered" evidence="2">
    <location>
        <begin position="822"/>
        <end position="921"/>
    </location>
</feature>
<feature type="region of interest" description="Disordered" evidence="2">
    <location>
        <begin position="748"/>
        <end position="778"/>
    </location>
</feature>
<dbReference type="AlphaFoldDB" id="W2LVM2"/>
<evidence type="ECO:0000313" key="4">
    <source>
        <dbReference type="EMBL" id="ETM01523.1"/>
    </source>
</evidence>
<dbReference type="GO" id="GO:0005509">
    <property type="term" value="F:calcium ion binding"/>
    <property type="evidence" value="ECO:0007669"/>
    <property type="project" value="InterPro"/>
</dbReference>
<dbReference type="Proteomes" id="UP000054423">
    <property type="component" value="Unassembled WGS sequence"/>
</dbReference>
<dbReference type="InterPro" id="IPR002048">
    <property type="entry name" value="EF_hand_dom"/>
</dbReference>
<keyword evidence="1" id="KW-0106">Calcium</keyword>
<dbReference type="SUPFAM" id="SSF47473">
    <property type="entry name" value="EF-hand"/>
    <property type="match status" value="1"/>
</dbReference>
<gene>
    <name evidence="4" type="ORF">L917_01900</name>
</gene>
<dbReference type="InterPro" id="IPR018247">
    <property type="entry name" value="EF_Hand_1_Ca_BS"/>
</dbReference>
<feature type="domain" description="EF-hand" evidence="3">
    <location>
        <begin position="919"/>
        <end position="954"/>
    </location>
</feature>
<organism evidence="4">
    <name type="scientific">Phytophthora nicotianae</name>
    <name type="common">Potato buckeye rot agent</name>
    <name type="synonym">Phytophthora parasitica</name>
    <dbReference type="NCBI Taxonomy" id="4792"/>
    <lineage>
        <taxon>Eukaryota</taxon>
        <taxon>Sar</taxon>
        <taxon>Stramenopiles</taxon>
        <taxon>Oomycota</taxon>
        <taxon>Peronosporomycetes</taxon>
        <taxon>Peronosporales</taxon>
        <taxon>Peronosporaceae</taxon>
        <taxon>Phytophthora</taxon>
    </lineage>
</organism>
<reference evidence="4" key="1">
    <citation type="submission" date="2013-11" db="EMBL/GenBank/DDBJ databases">
        <title>The Genome Sequence of Phytophthora parasitica CHvinca01.</title>
        <authorList>
            <consortium name="The Broad Institute Genomics Platform"/>
            <person name="Russ C."/>
            <person name="Tyler B."/>
            <person name="Panabieres F."/>
            <person name="Shan W."/>
            <person name="Tripathy S."/>
            <person name="Grunwald N."/>
            <person name="Machado M."/>
            <person name="Johnson C.S."/>
            <person name="Arredondo F."/>
            <person name="Hong C."/>
            <person name="Coffey M."/>
            <person name="Young S.K."/>
            <person name="Zeng Q."/>
            <person name="Gargeya S."/>
            <person name="Fitzgerald M."/>
            <person name="Abouelleil A."/>
            <person name="Alvarado L."/>
            <person name="Chapman S.B."/>
            <person name="Gainer-Dewar J."/>
            <person name="Goldberg J."/>
            <person name="Griggs A."/>
            <person name="Gujja S."/>
            <person name="Hansen M."/>
            <person name="Howarth C."/>
            <person name="Imamovic A."/>
            <person name="Ireland A."/>
            <person name="Larimer J."/>
            <person name="McCowan C."/>
            <person name="Murphy C."/>
            <person name="Pearson M."/>
            <person name="Poon T.W."/>
            <person name="Priest M."/>
            <person name="Roberts A."/>
            <person name="Saif S."/>
            <person name="Shea T."/>
            <person name="Sykes S."/>
            <person name="Wortman J."/>
            <person name="Nusbaum C."/>
            <person name="Birren B."/>
        </authorList>
    </citation>
    <scope>NUCLEOTIDE SEQUENCE [LARGE SCALE GENOMIC DNA]</scope>
    <source>
        <strain evidence="4">CHvinca01</strain>
    </source>
</reference>
<dbReference type="InterPro" id="IPR011992">
    <property type="entry name" value="EF-hand-dom_pair"/>
</dbReference>
<feature type="compositionally biased region" description="Basic and acidic residues" evidence="2">
    <location>
        <begin position="874"/>
        <end position="887"/>
    </location>
</feature>
<dbReference type="SMART" id="SM00054">
    <property type="entry name" value="EFh"/>
    <property type="match status" value="2"/>
</dbReference>
<protein>
    <recommendedName>
        <fullName evidence="3">EF-hand domain-containing protein</fullName>
    </recommendedName>
</protein>
<sequence>MPPDQSEEGKLWWNNHDPRIPRHTPSSAAEDDLFKNGYSGEAPMTANYLRRVYETKEIEFKLTSGVNVPKFRLAALQQLFGPVFFKRKRCFPMVLVDSLVAKVWKNLRFERLICTLLRDSDEKIVLGALSLLDCSTRVFRFDLLRSPTDRSTPLSSYSYTCPERDFAIQLCSQSVVSEVKRVLDKTIRALKVLGESGASSASRSQHPLVAILCVGISWLVNCLRGGDNATQFWGVAGINQLIIAHCKANSLPFVKIKDLNMMNQFFHKAQRVVPDFSTKWRVFASESTRRNCSPFHLILEEIVYVGSTRAVGLVRTLLLSHTFGEEADDATVATRDSTFQRDLMSSVDYGKVSHAIDLARDISHMNGTINEQMHVILYVKALFVNYAATSMKVHVRGFAPVCKEIWSWMETAWKNVALHSSPTLIETDKGVKLSRAQGDVIIAGFSLLHLIISHPAVLIEDIVELTTFNAQDSGESVNVAHELVRWVKILPNGARRKGNTIHVLIESGVALLTNFVHARKYDEVAFATLNTCVSVRKMLELLDCTILSIEEKRQLWSMLLYFDSRTVTSRILDTNFLDTAVFTRLLQSNSLRHRLEALMFLEVLVVAASRCAKSVNTQMLFAEVCKLLLHHDLIAKEATFLRKTRDFGNISSKQVAVCKRVMQVVCCLCVDFSSQSPSRIFLDQLEAVGVPAWVVVFHQAKDAKLDNADNDPRVDVFWKDWQGCVAVATKLSFEPRCKPKKTVAQTVPYSVSQQTLSHDRRRKNPSVKVETMSSDEDEVKLKRALVSPVKLSKPKRTATRAQKSASVIQALLTDSALHVVKRSTKPATRKPKDAADDEALDSDAYSPFPGNISSEEGNRKFSEASTKRNPSKKKAAESKHSKNKVEQDISDGELSVSSPDQPRKRTFSRKTSKNRATPPQNEALQVIFRKYDVDGDGVISFIDLRRAMDNQLIGRTHRLSDVEIQRWITEKDRSGQGVVSFEDFAIAFQTQASQ</sequence>
<dbReference type="PROSITE" id="PS00018">
    <property type="entry name" value="EF_HAND_1"/>
    <property type="match status" value="1"/>
</dbReference>
<evidence type="ECO:0000256" key="2">
    <source>
        <dbReference type="SAM" id="MobiDB-lite"/>
    </source>
</evidence>
<dbReference type="VEuPathDB" id="FungiDB:PPTG_19154"/>
<evidence type="ECO:0000259" key="3">
    <source>
        <dbReference type="PROSITE" id="PS50222"/>
    </source>
</evidence>
<accession>W2LVM2</accession>
<feature type="region of interest" description="Disordered" evidence="2">
    <location>
        <begin position="1"/>
        <end position="28"/>
    </location>
</feature>
<dbReference type="Gene3D" id="1.10.238.10">
    <property type="entry name" value="EF-hand"/>
    <property type="match status" value="1"/>
</dbReference>
<dbReference type="OrthoDB" id="168508at2759"/>
<evidence type="ECO:0000256" key="1">
    <source>
        <dbReference type="ARBA" id="ARBA00022837"/>
    </source>
</evidence>
<feature type="compositionally biased region" description="Basic and acidic residues" evidence="2">
    <location>
        <begin position="856"/>
        <end position="866"/>
    </location>
</feature>
<dbReference type="EMBL" id="KI677688">
    <property type="protein sequence ID" value="ETM01523.1"/>
    <property type="molecule type" value="Genomic_DNA"/>
</dbReference>
<feature type="compositionally biased region" description="Basic residues" evidence="2">
    <location>
        <begin position="904"/>
        <end position="913"/>
    </location>
</feature>
<dbReference type="CDD" id="cd00051">
    <property type="entry name" value="EFh"/>
    <property type="match status" value="1"/>
</dbReference>